<sequence>MNSSITGQSYHIQPTRTVSKVNELAQFTAKSSESVVNIDTRKNTTDFIATATPAELTARVNQIMSSSLPHGG</sequence>
<dbReference type="Proteomes" id="UP000256999">
    <property type="component" value="Unassembled WGS sequence"/>
</dbReference>
<dbReference type="RefSeq" id="WP_115999645.1">
    <property type="nucleotide sequence ID" value="NZ_QUOV01000001.1"/>
</dbReference>
<organism evidence="1 2">
    <name type="scientific">Thalassotalea euphylliae</name>
    <dbReference type="NCBI Taxonomy" id="1655234"/>
    <lineage>
        <taxon>Bacteria</taxon>
        <taxon>Pseudomonadati</taxon>
        <taxon>Pseudomonadota</taxon>
        <taxon>Gammaproteobacteria</taxon>
        <taxon>Alteromonadales</taxon>
        <taxon>Colwelliaceae</taxon>
        <taxon>Thalassotalea</taxon>
    </lineage>
</organism>
<evidence type="ECO:0000313" key="1">
    <source>
        <dbReference type="EMBL" id="REL34971.1"/>
    </source>
</evidence>
<gene>
    <name evidence="1" type="ORF">DXX92_06090</name>
</gene>
<name>A0A3E0UD73_9GAMM</name>
<protein>
    <submittedName>
        <fullName evidence="1">Uncharacterized protein</fullName>
    </submittedName>
</protein>
<accession>A0A3E0UD73</accession>
<comment type="caution">
    <text evidence="1">The sequence shown here is derived from an EMBL/GenBank/DDBJ whole genome shotgun (WGS) entry which is preliminary data.</text>
</comment>
<reference evidence="1 2" key="1">
    <citation type="submission" date="2018-08" db="EMBL/GenBank/DDBJ databases">
        <title>Thalassotalea euphylliae genome.</title>
        <authorList>
            <person name="Summers S."/>
            <person name="Rice S.A."/>
            <person name="Freckelton M.L."/>
            <person name="Nedved B.T."/>
            <person name="Hadfield M.G."/>
        </authorList>
    </citation>
    <scope>NUCLEOTIDE SEQUENCE [LARGE SCALE GENOMIC DNA]</scope>
    <source>
        <strain evidence="1 2">H2</strain>
    </source>
</reference>
<dbReference type="EMBL" id="QUOV01000001">
    <property type="protein sequence ID" value="REL34971.1"/>
    <property type="molecule type" value="Genomic_DNA"/>
</dbReference>
<evidence type="ECO:0000313" key="2">
    <source>
        <dbReference type="Proteomes" id="UP000256999"/>
    </source>
</evidence>
<dbReference type="AlphaFoldDB" id="A0A3E0UD73"/>
<proteinExistence type="predicted"/>